<evidence type="ECO:0000313" key="10">
    <source>
        <dbReference type="Proteomes" id="UP000823561"/>
    </source>
</evidence>
<feature type="region of interest" description="Disordered" evidence="6">
    <location>
        <begin position="149"/>
        <end position="172"/>
    </location>
</feature>
<sequence length="172" mass="18951">MASSLCAAMVFSIILAVLLHEGAGLPVSKGEVQSSDPSPPHRVRTKRCSCSNWMDKECIYFCHLDIIWVNTPSKTTPYGLGSPLSRRRRSTGRCECNSPNDHTCNSFCHNSSENPALVIVSQQGLLPKTMRNPGNDLVTFLRQVAQVNQRAAEQQSASPRKKGSKVGWPRAR</sequence>
<gene>
    <name evidence="9" type="ORF">AALO_G00261420</name>
</gene>
<dbReference type="InterPro" id="IPR019764">
    <property type="entry name" value="Endothelin_toxin_CS"/>
</dbReference>
<keyword evidence="5" id="KW-0839">Vasoconstrictor</keyword>
<dbReference type="GO" id="GO:0014826">
    <property type="term" value="P:vein smooth muscle contraction"/>
    <property type="evidence" value="ECO:0007669"/>
    <property type="project" value="TreeGrafter"/>
</dbReference>
<protein>
    <recommendedName>
        <fullName evidence="8">Endothelin-like toxin domain-containing protein</fullName>
    </recommendedName>
</protein>
<evidence type="ECO:0000256" key="7">
    <source>
        <dbReference type="SAM" id="SignalP"/>
    </source>
</evidence>
<proteinExistence type="inferred from homology"/>
<evidence type="ECO:0000259" key="8">
    <source>
        <dbReference type="SMART" id="SM00272"/>
    </source>
</evidence>
<dbReference type="PANTHER" id="PTHR13874:SF9">
    <property type="entry name" value="ENDOTHELIN-2"/>
    <property type="match status" value="1"/>
</dbReference>
<dbReference type="GO" id="GO:0003100">
    <property type="term" value="P:regulation of systemic arterial blood pressure by endothelin"/>
    <property type="evidence" value="ECO:0007669"/>
    <property type="project" value="TreeGrafter"/>
</dbReference>
<keyword evidence="10" id="KW-1185">Reference proteome</keyword>
<dbReference type="PROSITE" id="PS00270">
    <property type="entry name" value="ENDOTHELIN"/>
    <property type="match status" value="2"/>
</dbReference>
<comment type="caution">
    <text evidence="9">The sequence shown here is derived from an EMBL/GenBank/DDBJ whole genome shotgun (WGS) entry which is preliminary data.</text>
</comment>
<feature type="chain" id="PRO_5043349734" description="Endothelin-like toxin domain-containing protein" evidence="7">
    <location>
        <begin position="25"/>
        <end position="172"/>
    </location>
</feature>
<comment type="subcellular location">
    <subcellularLocation>
        <location evidence="1">Secreted</location>
    </subcellularLocation>
</comment>
<organism evidence="9 10">
    <name type="scientific">Alosa alosa</name>
    <name type="common">allis shad</name>
    <dbReference type="NCBI Taxonomy" id="278164"/>
    <lineage>
        <taxon>Eukaryota</taxon>
        <taxon>Metazoa</taxon>
        <taxon>Chordata</taxon>
        <taxon>Craniata</taxon>
        <taxon>Vertebrata</taxon>
        <taxon>Euteleostomi</taxon>
        <taxon>Actinopterygii</taxon>
        <taxon>Neopterygii</taxon>
        <taxon>Teleostei</taxon>
        <taxon>Clupei</taxon>
        <taxon>Clupeiformes</taxon>
        <taxon>Clupeoidei</taxon>
        <taxon>Clupeidae</taxon>
        <taxon>Alosa</taxon>
    </lineage>
</organism>
<dbReference type="GO" id="GO:0019229">
    <property type="term" value="P:regulation of vasoconstriction"/>
    <property type="evidence" value="ECO:0007669"/>
    <property type="project" value="InterPro"/>
</dbReference>
<dbReference type="Proteomes" id="UP000823561">
    <property type="component" value="Chromosome 20"/>
</dbReference>
<evidence type="ECO:0000256" key="2">
    <source>
        <dbReference type="ARBA" id="ARBA00010959"/>
    </source>
</evidence>
<keyword evidence="3" id="KW-0964">Secreted</keyword>
<dbReference type="Pfam" id="PF00322">
    <property type="entry name" value="Endothelin"/>
    <property type="match status" value="1"/>
</dbReference>
<accession>A0AAV6FQG2</accession>
<evidence type="ECO:0000256" key="3">
    <source>
        <dbReference type="ARBA" id="ARBA00022525"/>
    </source>
</evidence>
<dbReference type="PRINTS" id="PR00365">
    <property type="entry name" value="ENDOTHELIN"/>
</dbReference>
<dbReference type="InterPro" id="IPR001928">
    <property type="entry name" value="Endothln-like_toxin"/>
</dbReference>
<evidence type="ECO:0000256" key="1">
    <source>
        <dbReference type="ARBA" id="ARBA00004613"/>
    </source>
</evidence>
<comment type="similarity">
    <text evidence="2">Belongs to the endothelin/sarafotoxin family.</text>
</comment>
<keyword evidence="7" id="KW-0732">Signal</keyword>
<dbReference type="GO" id="GO:0006874">
    <property type="term" value="P:intracellular calcium ion homeostasis"/>
    <property type="evidence" value="ECO:0007669"/>
    <property type="project" value="TreeGrafter"/>
</dbReference>
<dbReference type="InterPro" id="IPR020475">
    <property type="entry name" value="Endothelin"/>
</dbReference>
<evidence type="ECO:0000313" key="9">
    <source>
        <dbReference type="EMBL" id="KAG5265099.1"/>
    </source>
</evidence>
<evidence type="ECO:0000256" key="5">
    <source>
        <dbReference type="ARBA" id="ARBA00023322"/>
    </source>
</evidence>
<dbReference type="GO" id="GO:0005615">
    <property type="term" value="C:extracellular space"/>
    <property type="evidence" value="ECO:0007669"/>
    <property type="project" value="TreeGrafter"/>
</dbReference>
<dbReference type="GO" id="GO:0031708">
    <property type="term" value="F:endothelin B receptor binding"/>
    <property type="evidence" value="ECO:0007669"/>
    <property type="project" value="TreeGrafter"/>
</dbReference>
<keyword evidence="4" id="KW-0838">Vasoactive</keyword>
<evidence type="ECO:0000256" key="6">
    <source>
        <dbReference type="SAM" id="MobiDB-lite"/>
    </source>
</evidence>
<dbReference type="PANTHER" id="PTHR13874">
    <property type="entry name" value="ENDOTHELIN"/>
    <property type="match status" value="1"/>
</dbReference>
<feature type="domain" description="Endothelin-like toxin" evidence="8">
    <location>
        <begin position="93"/>
        <end position="114"/>
    </location>
</feature>
<feature type="domain" description="Endothelin-like toxin" evidence="8">
    <location>
        <begin position="47"/>
        <end position="68"/>
    </location>
</feature>
<dbReference type="EMBL" id="JADWDJ010000020">
    <property type="protein sequence ID" value="KAG5265099.1"/>
    <property type="molecule type" value="Genomic_DNA"/>
</dbReference>
<dbReference type="AlphaFoldDB" id="A0AAV6FQG2"/>
<evidence type="ECO:0000256" key="4">
    <source>
        <dbReference type="ARBA" id="ARBA00022858"/>
    </source>
</evidence>
<dbReference type="SMART" id="SM00272">
    <property type="entry name" value="END"/>
    <property type="match status" value="2"/>
</dbReference>
<dbReference type="GO" id="GO:0005179">
    <property type="term" value="F:hormone activity"/>
    <property type="evidence" value="ECO:0007669"/>
    <property type="project" value="TreeGrafter"/>
</dbReference>
<feature type="compositionally biased region" description="Polar residues" evidence="6">
    <location>
        <begin position="149"/>
        <end position="158"/>
    </location>
</feature>
<feature type="signal peptide" evidence="7">
    <location>
        <begin position="1"/>
        <end position="24"/>
    </location>
</feature>
<reference evidence="9" key="1">
    <citation type="submission" date="2020-10" db="EMBL/GenBank/DDBJ databases">
        <title>Chromosome-scale genome assembly of the Allis shad, Alosa alosa.</title>
        <authorList>
            <person name="Margot Z."/>
            <person name="Christophe K."/>
            <person name="Cabau C."/>
            <person name="Louis A."/>
            <person name="Berthelot C."/>
            <person name="Parey E."/>
            <person name="Roest Crollius H."/>
            <person name="Montfort J."/>
            <person name="Robinson-Rechavi M."/>
            <person name="Bucao C."/>
            <person name="Bouchez O."/>
            <person name="Gislard M."/>
            <person name="Lluch J."/>
            <person name="Milhes M."/>
            <person name="Lampietro C."/>
            <person name="Lopez Roques C."/>
            <person name="Donnadieu C."/>
            <person name="Braasch I."/>
            <person name="Desvignes T."/>
            <person name="Postlethwait J."/>
            <person name="Bobe J."/>
            <person name="Guiguen Y."/>
        </authorList>
    </citation>
    <scope>NUCLEOTIDE SEQUENCE</scope>
    <source>
        <strain evidence="9">M-15738</strain>
        <tissue evidence="9">Blood</tissue>
    </source>
</reference>
<name>A0AAV6FQG2_9TELE</name>